<keyword evidence="3 6" id="KW-0032">Aminotransferase</keyword>
<keyword evidence="4 6" id="KW-0808">Transferase</keyword>
<dbReference type="InterPro" id="IPR015421">
    <property type="entry name" value="PyrdxlP-dep_Trfase_major"/>
</dbReference>
<evidence type="ECO:0000256" key="4">
    <source>
        <dbReference type="ARBA" id="ARBA00022679"/>
    </source>
</evidence>
<dbReference type="FunFam" id="3.40.640.10:FF:000033">
    <property type="entry name" value="Aspartate aminotransferase"/>
    <property type="match status" value="1"/>
</dbReference>
<dbReference type="PROSITE" id="PS00105">
    <property type="entry name" value="AA_TRANSFER_CLASS_1"/>
    <property type="match status" value="1"/>
</dbReference>
<evidence type="ECO:0000256" key="6">
    <source>
        <dbReference type="RuleBase" id="RU000481"/>
    </source>
</evidence>
<dbReference type="PANTHER" id="PTHR46383:SF3">
    <property type="entry name" value="ASPARTATE AMINOTRANSFERASE-RELATED"/>
    <property type="match status" value="1"/>
</dbReference>
<dbReference type="Gene3D" id="3.40.640.10">
    <property type="entry name" value="Type I PLP-dependent aspartate aminotransferase-like (Major domain)"/>
    <property type="match status" value="1"/>
</dbReference>
<dbReference type="EC" id="2.6.1.-" evidence="6"/>
<dbReference type="GO" id="GO:0008483">
    <property type="term" value="F:transaminase activity"/>
    <property type="evidence" value="ECO:0007669"/>
    <property type="project" value="UniProtKB-KW"/>
</dbReference>
<proteinExistence type="inferred from homology"/>
<evidence type="ECO:0000256" key="2">
    <source>
        <dbReference type="ARBA" id="ARBA00007441"/>
    </source>
</evidence>
<dbReference type="GO" id="GO:0030170">
    <property type="term" value="F:pyridoxal phosphate binding"/>
    <property type="evidence" value="ECO:0007669"/>
    <property type="project" value="InterPro"/>
</dbReference>
<evidence type="ECO:0000256" key="1">
    <source>
        <dbReference type="ARBA" id="ARBA00001933"/>
    </source>
</evidence>
<comment type="similarity">
    <text evidence="2 6">Belongs to the class-I pyridoxal-phosphate-dependent aminotransferase family.</text>
</comment>
<reference evidence="8 9" key="1">
    <citation type="journal article" date="2019" name="Microorganisms">
        <title>Paenibacillus lutrae sp. nov., A Chitinolytic Species Isolated from A River Otter in Castril Natural Park, Granada, Spain.</title>
        <authorList>
            <person name="Rodriguez M."/>
            <person name="Reina J.C."/>
            <person name="Bejar V."/>
            <person name="Llamas I."/>
        </authorList>
    </citation>
    <scope>NUCLEOTIDE SEQUENCE [LARGE SCALE GENOMIC DNA]</scope>
    <source>
        <strain evidence="8 9">N10</strain>
    </source>
</reference>
<dbReference type="InterPro" id="IPR004838">
    <property type="entry name" value="NHTrfase_class1_PyrdxlP-BS"/>
</dbReference>
<dbReference type="InterPro" id="IPR015422">
    <property type="entry name" value="PyrdxlP-dep_Trfase_small"/>
</dbReference>
<dbReference type="CDD" id="cd00609">
    <property type="entry name" value="AAT_like"/>
    <property type="match status" value="1"/>
</dbReference>
<accession>A0A7X3FLL0</accession>
<dbReference type="RefSeq" id="WP_157338445.1">
    <property type="nucleotide sequence ID" value="NZ_RHLK01000017.1"/>
</dbReference>
<feature type="domain" description="Aminotransferase class I/classII large" evidence="7">
    <location>
        <begin position="29"/>
        <end position="376"/>
    </location>
</feature>
<comment type="caution">
    <text evidence="8">The sequence shown here is derived from an EMBL/GenBank/DDBJ whole genome shotgun (WGS) entry which is preliminary data.</text>
</comment>
<dbReference type="InterPro" id="IPR015424">
    <property type="entry name" value="PyrdxlP-dep_Trfase"/>
</dbReference>
<keyword evidence="9" id="KW-1185">Reference proteome</keyword>
<organism evidence="8 9">
    <name type="scientific">Paenibacillus lutrae</name>
    <dbReference type="NCBI Taxonomy" id="2078573"/>
    <lineage>
        <taxon>Bacteria</taxon>
        <taxon>Bacillati</taxon>
        <taxon>Bacillota</taxon>
        <taxon>Bacilli</taxon>
        <taxon>Bacillales</taxon>
        <taxon>Paenibacillaceae</taxon>
        <taxon>Paenibacillus</taxon>
    </lineage>
</organism>
<dbReference type="EMBL" id="RHLK01000017">
    <property type="protein sequence ID" value="MVP02024.1"/>
    <property type="molecule type" value="Genomic_DNA"/>
</dbReference>
<evidence type="ECO:0000256" key="5">
    <source>
        <dbReference type="ARBA" id="ARBA00022898"/>
    </source>
</evidence>
<gene>
    <name evidence="8" type="ORF">EDM21_21325</name>
</gene>
<keyword evidence="5" id="KW-0663">Pyridoxal phosphate</keyword>
<name>A0A7X3FLL0_9BACL</name>
<dbReference type="Pfam" id="PF00155">
    <property type="entry name" value="Aminotran_1_2"/>
    <property type="match status" value="1"/>
</dbReference>
<dbReference type="Proteomes" id="UP000490800">
    <property type="component" value="Unassembled WGS sequence"/>
</dbReference>
<dbReference type="InterPro" id="IPR004839">
    <property type="entry name" value="Aminotransferase_I/II_large"/>
</dbReference>
<dbReference type="GO" id="GO:0006520">
    <property type="term" value="P:amino acid metabolic process"/>
    <property type="evidence" value="ECO:0007669"/>
    <property type="project" value="InterPro"/>
</dbReference>
<comment type="cofactor">
    <cofactor evidence="1 6">
        <name>pyridoxal 5'-phosphate</name>
        <dbReference type="ChEBI" id="CHEBI:597326"/>
    </cofactor>
</comment>
<evidence type="ECO:0000313" key="9">
    <source>
        <dbReference type="Proteomes" id="UP000490800"/>
    </source>
</evidence>
<evidence type="ECO:0000313" key="8">
    <source>
        <dbReference type="EMBL" id="MVP02024.1"/>
    </source>
</evidence>
<sequence>MGKEWISPLVRDIPPSGIRAFFDRNTQGMISLGVGEPDFTTPESVREACIRALNQGFTKYTSNAGIIELREEIAHYLQQSYGLPYKPDSEVLVTVGTSEAVDLALRTVIRQGDEVLIPAPSYIAYSPIVHINGGKIVTVNTSAQKEFKLTAEAVKEKLTSRSRVLMLNYPNNPTGAIMTYEDWLPIVELVKEHNLIVISDEVYSELTYDRTHVSIASVPGMLDRTLVINGFSKAFAMTGWRIGYACGQGELIEAMLKIHQYTTMCAPALGQIAALESLRSGLTEKDRMITAYRKRRDYFVKGLRERGLSCHMPEGTFYAFPSIADTGLSSEQFALQLLKETGVGVVPGSVFGEGGEGFVRCSYSGAPEQLNQALERMEHFMRKLQVVTAASS</sequence>
<dbReference type="OrthoDB" id="9813612at2"/>
<dbReference type="InterPro" id="IPR050596">
    <property type="entry name" value="AspAT/PAT-like"/>
</dbReference>
<evidence type="ECO:0000256" key="3">
    <source>
        <dbReference type="ARBA" id="ARBA00022576"/>
    </source>
</evidence>
<dbReference type="AlphaFoldDB" id="A0A7X3FLL0"/>
<evidence type="ECO:0000259" key="7">
    <source>
        <dbReference type="Pfam" id="PF00155"/>
    </source>
</evidence>
<dbReference type="SUPFAM" id="SSF53383">
    <property type="entry name" value="PLP-dependent transferases"/>
    <property type="match status" value="1"/>
</dbReference>
<protein>
    <recommendedName>
        <fullName evidence="6">Aminotransferase</fullName>
        <ecNumber evidence="6">2.6.1.-</ecNumber>
    </recommendedName>
</protein>
<dbReference type="PANTHER" id="PTHR46383">
    <property type="entry name" value="ASPARTATE AMINOTRANSFERASE"/>
    <property type="match status" value="1"/>
</dbReference>
<dbReference type="Gene3D" id="3.90.1150.10">
    <property type="entry name" value="Aspartate Aminotransferase, domain 1"/>
    <property type="match status" value="1"/>
</dbReference>